<keyword evidence="1" id="KW-1133">Transmembrane helix</keyword>
<gene>
    <name evidence="2" type="ORF">PbJCM13498_41120</name>
</gene>
<comment type="caution">
    <text evidence="2">The sequence shown here is derived from an EMBL/GenBank/DDBJ whole genome shotgun (WGS) entry which is preliminary data.</text>
</comment>
<evidence type="ECO:0000256" key="1">
    <source>
        <dbReference type="SAM" id="Phobius"/>
    </source>
</evidence>
<dbReference type="InterPro" id="IPR052949">
    <property type="entry name" value="PA_immunity-related"/>
</dbReference>
<keyword evidence="3" id="KW-1185">Reference proteome</keyword>
<reference evidence="2 3" key="1">
    <citation type="submission" date="2019-10" db="EMBL/GenBank/DDBJ databases">
        <title>Prolixibacter strains distinguished by the presence of nitrate reductase genes were adept at nitrate-dependent anaerobic corrosion of metallic iron and carbon steel.</title>
        <authorList>
            <person name="Iino T."/>
            <person name="Shono N."/>
            <person name="Ito K."/>
            <person name="Nakamura R."/>
            <person name="Sueoka K."/>
            <person name="Harayama S."/>
            <person name="Ohkuma M."/>
        </authorList>
    </citation>
    <scope>NUCLEOTIDE SEQUENCE [LARGE SCALE GENOMIC DNA]</scope>
    <source>
        <strain evidence="2 3">JCM 13498</strain>
    </source>
</reference>
<name>A0A5M4B509_9BACT</name>
<dbReference type="PANTHER" id="PTHR42999">
    <property type="entry name" value="ANTIBIOTIC RESISTANCE PROTEIN MCBG"/>
    <property type="match status" value="1"/>
</dbReference>
<dbReference type="InterPro" id="IPR001646">
    <property type="entry name" value="5peptide_repeat"/>
</dbReference>
<dbReference type="Proteomes" id="UP000391834">
    <property type="component" value="Unassembled WGS sequence"/>
</dbReference>
<dbReference type="Gene3D" id="2.160.20.80">
    <property type="entry name" value="E3 ubiquitin-protein ligase SopA"/>
    <property type="match status" value="2"/>
</dbReference>
<organism evidence="2 3">
    <name type="scientific">Prolixibacter bellariivorans</name>
    <dbReference type="NCBI Taxonomy" id="314319"/>
    <lineage>
        <taxon>Bacteria</taxon>
        <taxon>Pseudomonadati</taxon>
        <taxon>Bacteroidota</taxon>
        <taxon>Bacteroidia</taxon>
        <taxon>Marinilabiliales</taxon>
        <taxon>Prolixibacteraceae</taxon>
        <taxon>Prolixibacter</taxon>
    </lineage>
</organism>
<accession>A0A5M4B509</accession>
<feature type="transmembrane region" description="Helical" evidence="1">
    <location>
        <begin position="389"/>
        <end position="410"/>
    </location>
</feature>
<proteinExistence type="predicted"/>
<dbReference type="AlphaFoldDB" id="A0A5M4B509"/>
<keyword evidence="1" id="KW-0472">Membrane</keyword>
<dbReference type="EMBL" id="BLAX01000001">
    <property type="protein sequence ID" value="GET35249.1"/>
    <property type="molecule type" value="Genomic_DNA"/>
</dbReference>
<dbReference type="PANTHER" id="PTHR42999:SF1">
    <property type="entry name" value="PENTAPEPTIDE REPEAT-CONTAINING PROTEIN"/>
    <property type="match status" value="1"/>
</dbReference>
<dbReference type="SUPFAM" id="SSF141571">
    <property type="entry name" value="Pentapeptide repeat-like"/>
    <property type="match status" value="1"/>
</dbReference>
<protein>
    <recommendedName>
        <fullName evidence="4">Pentapeptide repeat-containing protein</fullName>
    </recommendedName>
</protein>
<evidence type="ECO:0008006" key="4">
    <source>
        <dbReference type="Google" id="ProtNLM"/>
    </source>
</evidence>
<dbReference type="Pfam" id="PF13599">
    <property type="entry name" value="Pentapeptide_4"/>
    <property type="match status" value="1"/>
</dbReference>
<evidence type="ECO:0000313" key="2">
    <source>
        <dbReference type="EMBL" id="GET35249.1"/>
    </source>
</evidence>
<evidence type="ECO:0000313" key="3">
    <source>
        <dbReference type="Proteomes" id="UP000391834"/>
    </source>
</evidence>
<sequence>MTGIIAYKKFVDNGNTNRESENFQQFLFQNIDFSLSESPISFFRSDFREVKVDHVKFKCNEFERADFTDSYISNSLFQEVHFGTDFINVYFHNVTFNESLFETCTFLRCIFESCKFDSGHIVDSTVQNCSFIDCLFDNIVFKENTFDDIEFEKSSFNNINLANMTAKDFRFRNCNYNKLVIDPDYIGSYLIDGEFFDDVRFEYRGHVIELFEEKENIIEGLVNLWRKSNRFYELFNLLILLRKVKNTNEDLSKVFSALVKQLGKVNHPSVRSYNILGIIKALTFYSEGNYITTSEYISLTSQLEKEINFDVDFNAFGQLKAFAAYYESKLIEEPQRGANITARAVFSIKEYGDNLKIFKEWLSEIEKYILSERIIAGDRLYKIISVEKGSIIVTILGSLSFFLLLIRQVATLKSKIERERSQNSFLSLTYKDLSKQFESVTSVKEKSEIVRIYKDIAGMEKLERVDNRMSQISNKVGLMEETIKKLDIHI</sequence>
<keyword evidence="1" id="KW-0812">Transmembrane</keyword>
<dbReference type="OrthoDB" id="67652at2"/>